<feature type="compositionally biased region" description="Basic residues" evidence="1">
    <location>
        <begin position="47"/>
        <end position="59"/>
    </location>
</feature>
<feature type="compositionally biased region" description="Gly residues" evidence="1">
    <location>
        <begin position="18"/>
        <end position="30"/>
    </location>
</feature>
<feature type="compositionally biased region" description="Low complexity" evidence="1">
    <location>
        <begin position="235"/>
        <end position="251"/>
    </location>
</feature>
<feature type="compositionally biased region" description="Basic residues" evidence="1">
    <location>
        <begin position="69"/>
        <end position="85"/>
    </location>
</feature>
<feature type="region of interest" description="Disordered" evidence="1">
    <location>
        <begin position="158"/>
        <end position="188"/>
    </location>
</feature>
<protein>
    <submittedName>
        <fullName evidence="2">Ferredoxin reductase</fullName>
    </submittedName>
</protein>
<organism evidence="2">
    <name type="scientific">uncultured Acetobacteraceae bacterium</name>
    <dbReference type="NCBI Taxonomy" id="169975"/>
    <lineage>
        <taxon>Bacteria</taxon>
        <taxon>Pseudomonadati</taxon>
        <taxon>Pseudomonadota</taxon>
        <taxon>Alphaproteobacteria</taxon>
        <taxon>Acetobacterales</taxon>
        <taxon>Acetobacteraceae</taxon>
        <taxon>environmental samples</taxon>
    </lineage>
</organism>
<accession>A0A6J4IL91</accession>
<dbReference type="AlphaFoldDB" id="A0A6J4IL91"/>
<proteinExistence type="predicted"/>
<feature type="non-terminal residue" evidence="2">
    <location>
        <position position="1"/>
    </location>
</feature>
<feature type="region of interest" description="Disordered" evidence="1">
    <location>
        <begin position="221"/>
        <end position="279"/>
    </location>
</feature>
<name>A0A6J4IL91_9PROT</name>
<feature type="compositionally biased region" description="Gly residues" evidence="1">
    <location>
        <begin position="1"/>
        <end position="10"/>
    </location>
</feature>
<sequence length="378" mass="39712">GRPGAAGGAAGRPRARCGAGGGGAGGGTGRAGAAHRQAREGSPHQPRAARRRHARRLHLGRAGAAAGRRPARHRQRVWHLGRRPQRRDPGARLGRGRAGRRDPGAGAAVARRGGAARAQPAPEHALREGALGLRPQPIGRLPDLRILHPRLLALPVQPLSDRVQPAADGDSGPARHRGPTARPQGGEAVHLRHQRPHGQAARLHADRGGRGRAARLRLPAQHLPRGGDRRRGLLGRRLPGQPGALAALPRGRGARHHDRADQRHPAPGTADQRLRHHEPLERDQLQRIADERDAGDRLRAAAAGGGPFGAAALPAHLPALHRRRGPDAGVQALHQAQRGLGVPAGAAALRAAGGGPFPRRALRQHRAGKHAGHQAVPL</sequence>
<gene>
    <name evidence="2" type="ORF">AVDCRST_MAG08-2340</name>
</gene>
<evidence type="ECO:0000256" key="1">
    <source>
        <dbReference type="SAM" id="MobiDB-lite"/>
    </source>
</evidence>
<evidence type="ECO:0000313" key="2">
    <source>
        <dbReference type="EMBL" id="CAA9253343.1"/>
    </source>
</evidence>
<feature type="region of interest" description="Disordered" evidence="1">
    <location>
        <begin position="1"/>
        <end position="130"/>
    </location>
</feature>
<feature type="compositionally biased region" description="Low complexity" evidence="1">
    <location>
        <begin position="104"/>
        <end position="122"/>
    </location>
</feature>
<reference evidence="2" key="1">
    <citation type="submission" date="2020-02" db="EMBL/GenBank/DDBJ databases">
        <authorList>
            <person name="Meier V. D."/>
        </authorList>
    </citation>
    <scope>NUCLEOTIDE SEQUENCE</scope>
    <source>
        <strain evidence="2">AVDCRST_MAG08</strain>
    </source>
</reference>
<feature type="non-terminal residue" evidence="2">
    <location>
        <position position="378"/>
    </location>
</feature>
<dbReference type="EMBL" id="CADCTG010000176">
    <property type="protein sequence ID" value="CAA9253343.1"/>
    <property type="molecule type" value="Genomic_DNA"/>
</dbReference>